<reference evidence="1" key="1">
    <citation type="journal article" date="2018" name="Genome Biol.">
        <title>SKESA: strategic k-mer extension for scrupulous assemblies.</title>
        <authorList>
            <person name="Souvorov A."/>
            <person name="Agarwala R."/>
            <person name="Lipman D.J."/>
        </authorList>
    </citation>
    <scope>NUCLEOTIDE SEQUENCE</scope>
    <source>
        <strain evidence="1">Clostridioides</strain>
    </source>
</reference>
<sequence length="150" mass="17937">MKLSRKNITMQVLSKFIENNLEKIENVETKANQIVFRTIDGDKKIKIKTSKNYSEGEDPNTYLWTSFSSEELEEDYDYYTIICNEDIEKAVVFTKEELKQHYVLETKKKKNGEIDFELYPHFIGRRCIDARVHLYKEPIDITKYVNNYIF</sequence>
<comment type="caution">
    <text evidence="1">The sequence shown here is derived from an EMBL/GenBank/DDBJ whole genome shotgun (WGS) entry which is preliminary data.</text>
</comment>
<organism evidence="1 2">
    <name type="scientific">Clostridioides difficile</name>
    <name type="common">Peptoclostridium difficile</name>
    <dbReference type="NCBI Taxonomy" id="1496"/>
    <lineage>
        <taxon>Bacteria</taxon>
        <taxon>Bacillati</taxon>
        <taxon>Bacillota</taxon>
        <taxon>Clostridia</taxon>
        <taxon>Peptostreptococcales</taxon>
        <taxon>Peptostreptococcaceae</taxon>
        <taxon>Clostridioides</taxon>
    </lineage>
</organism>
<evidence type="ECO:0000313" key="2">
    <source>
        <dbReference type="Proteomes" id="UP000879542"/>
    </source>
</evidence>
<dbReference type="Proteomes" id="UP000879542">
    <property type="component" value="Unassembled WGS sequence"/>
</dbReference>
<gene>
    <name evidence="1" type="ORF">KRQ00_001886</name>
</gene>
<dbReference type="EMBL" id="DAEQIJ010000007">
    <property type="protein sequence ID" value="HBH2620124.1"/>
    <property type="molecule type" value="Genomic_DNA"/>
</dbReference>
<name>A0A9P3TW74_CLODI</name>
<dbReference type="AlphaFoldDB" id="A0A9P3TW74"/>
<proteinExistence type="predicted"/>
<accession>A0A9P3TW74</accession>
<dbReference type="RefSeq" id="WP_003427599.1">
    <property type="nucleotide sequence ID" value="NZ_AP025558.1"/>
</dbReference>
<protein>
    <submittedName>
        <fullName evidence="1">Uncharacterized protein</fullName>
    </submittedName>
</protein>
<evidence type="ECO:0000313" key="1">
    <source>
        <dbReference type="EMBL" id="HBH2620124.1"/>
    </source>
</evidence>
<reference evidence="1" key="2">
    <citation type="submission" date="2021-06" db="EMBL/GenBank/DDBJ databases">
        <authorList>
            <consortium name="NCBI Pathogen Detection Project"/>
        </authorList>
    </citation>
    <scope>NUCLEOTIDE SEQUENCE</scope>
    <source>
        <strain evidence="1">Clostridioides</strain>
    </source>
</reference>